<accession>A0AAV8YJQ8</accession>
<dbReference type="Proteomes" id="UP001162162">
    <property type="component" value="Unassembled WGS sequence"/>
</dbReference>
<protein>
    <recommendedName>
        <fullName evidence="4">Ig-like domain-containing protein</fullName>
    </recommendedName>
</protein>
<evidence type="ECO:0000313" key="3">
    <source>
        <dbReference type="Proteomes" id="UP001162162"/>
    </source>
</evidence>
<dbReference type="GO" id="GO:0050808">
    <property type="term" value="P:synapse organization"/>
    <property type="evidence" value="ECO:0007669"/>
    <property type="project" value="TreeGrafter"/>
</dbReference>
<dbReference type="PANTHER" id="PTHR23279">
    <property type="entry name" value="DEFECTIVE PROBOSCIS EXTENSION RESPONSE DPR -RELATED"/>
    <property type="match status" value="1"/>
</dbReference>
<dbReference type="GO" id="GO:0032589">
    <property type="term" value="C:neuron projection membrane"/>
    <property type="evidence" value="ECO:0007669"/>
    <property type="project" value="TreeGrafter"/>
</dbReference>
<evidence type="ECO:0008006" key="4">
    <source>
        <dbReference type="Google" id="ProtNLM"/>
    </source>
</evidence>
<feature type="compositionally biased region" description="Low complexity" evidence="1">
    <location>
        <begin position="106"/>
        <end position="118"/>
    </location>
</feature>
<comment type="caution">
    <text evidence="2">The sequence shown here is derived from an EMBL/GenBank/DDBJ whole genome shotgun (WGS) entry which is preliminary data.</text>
</comment>
<feature type="region of interest" description="Disordered" evidence="1">
    <location>
        <begin position="70"/>
        <end position="118"/>
    </location>
</feature>
<name>A0AAV8YJQ8_9CUCU</name>
<feature type="compositionally biased region" description="Basic residues" evidence="1">
    <location>
        <begin position="89"/>
        <end position="105"/>
    </location>
</feature>
<gene>
    <name evidence="2" type="ORF">NQ318_010237</name>
</gene>
<reference evidence="2" key="1">
    <citation type="journal article" date="2023" name="Insect Mol. Biol.">
        <title>Genome sequencing provides insights into the evolution of gene families encoding plant cell wall-degrading enzymes in longhorned beetles.</title>
        <authorList>
            <person name="Shin N.R."/>
            <person name="Okamura Y."/>
            <person name="Kirsch R."/>
            <person name="Pauchet Y."/>
        </authorList>
    </citation>
    <scope>NUCLEOTIDE SEQUENCE</scope>
    <source>
        <strain evidence="2">AMC_N1</strain>
    </source>
</reference>
<dbReference type="InterPro" id="IPR037448">
    <property type="entry name" value="Zig-8"/>
</dbReference>
<keyword evidence="3" id="KW-1185">Reference proteome</keyword>
<organism evidence="2 3">
    <name type="scientific">Aromia moschata</name>
    <dbReference type="NCBI Taxonomy" id="1265417"/>
    <lineage>
        <taxon>Eukaryota</taxon>
        <taxon>Metazoa</taxon>
        <taxon>Ecdysozoa</taxon>
        <taxon>Arthropoda</taxon>
        <taxon>Hexapoda</taxon>
        <taxon>Insecta</taxon>
        <taxon>Pterygota</taxon>
        <taxon>Neoptera</taxon>
        <taxon>Endopterygota</taxon>
        <taxon>Coleoptera</taxon>
        <taxon>Polyphaga</taxon>
        <taxon>Cucujiformia</taxon>
        <taxon>Chrysomeloidea</taxon>
        <taxon>Cerambycidae</taxon>
        <taxon>Cerambycinae</taxon>
        <taxon>Callichromatini</taxon>
        <taxon>Aromia</taxon>
    </lineage>
</organism>
<evidence type="ECO:0000256" key="1">
    <source>
        <dbReference type="SAM" id="MobiDB-lite"/>
    </source>
</evidence>
<evidence type="ECO:0000313" key="2">
    <source>
        <dbReference type="EMBL" id="KAJ8951210.1"/>
    </source>
</evidence>
<sequence length="118" mass="13485">MMHGFEALAEIQGAPDLYLRSGSLLRLVCTLRDSTETPAFVFWYHEQRMINYDPGVAVKAGRSSSIIQLRGGGQEPRRQLHVQPLQRRAGLHQRARPQRHRRQVRFNRQNNAAGCHAS</sequence>
<dbReference type="EMBL" id="JAPWTK010000088">
    <property type="protein sequence ID" value="KAJ8951210.1"/>
    <property type="molecule type" value="Genomic_DNA"/>
</dbReference>
<dbReference type="AlphaFoldDB" id="A0AAV8YJQ8"/>
<proteinExistence type="predicted"/>
<dbReference type="PANTHER" id="PTHR23279:SF2">
    <property type="entry name" value="DEFECTIVE PROBOSCIS EXTENSION RESPONSE 19, ISOFORM A"/>
    <property type="match status" value="1"/>
</dbReference>